<accession>A0ABS9BHQ6</accession>
<dbReference type="RefSeq" id="WP_234866079.1">
    <property type="nucleotide sequence ID" value="NZ_JAKEVY010000002.1"/>
</dbReference>
<sequence length="528" mass="59779">MLFIQDGKFAHSNQSLLFENLQLVLQAKEKMAIIGKNGVGKTTLLQIIAGHLSLSSGILQLKTAAYYVPQIAGQYNHMTVAAALRIESKWKALSAILNGKITEKLYEQLDNDWQLEERCREAFTYWGLQELEFNQSVATLSGGQKARLFLAGLQVHQPALVLLDEPSNHLDAAGRSLLYEYIQNSKVAMLVVSHDRQLLNLMNATSELTAGGLIYYGGNYDFYESQKDVELQARTAELNEKSKAVRKAKETERLTKERQHKLNVRGKAQKEKSGLAKIMMNTLRNNAEKTSAKLKDVHAGKIIQLKDELKQIQLALPDPNQMRFDWKGSGLHAGKRLFEAIAINHQYQHKKLWERSIDLLINSGERWAIKGNNGTGKTTLLQFITGALEPAEGLVYRSDFNAVFIDQEYSIVNRKESVQELARSFNQTGLVEHEINLRLHRFLFKKESWGTCCKDLSGGERMRLLLCCFIIGQRAPDMIILDEPTNNLDLENLEILTKALEQYTGTLVVVSHDTRFLEEISIDHEIIL</sequence>
<organism evidence="5 6">
    <name type="scientific">Flavihumibacter fluminis</name>
    <dbReference type="NCBI Taxonomy" id="2909236"/>
    <lineage>
        <taxon>Bacteria</taxon>
        <taxon>Pseudomonadati</taxon>
        <taxon>Bacteroidota</taxon>
        <taxon>Chitinophagia</taxon>
        <taxon>Chitinophagales</taxon>
        <taxon>Chitinophagaceae</taxon>
        <taxon>Flavihumibacter</taxon>
    </lineage>
</organism>
<evidence type="ECO:0000256" key="2">
    <source>
        <dbReference type="ARBA" id="ARBA00022741"/>
    </source>
</evidence>
<proteinExistence type="predicted"/>
<dbReference type="EMBL" id="JAKEVY010000002">
    <property type="protein sequence ID" value="MCF1715130.1"/>
    <property type="molecule type" value="Genomic_DNA"/>
</dbReference>
<evidence type="ECO:0000256" key="1">
    <source>
        <dbReference type="ARBA" id="ARBA00022737"/>
    </source>
</evidence>
<dbReference type="PANTHER" id="PTHR19211:SF6">
    <property type="entry name" value="BLL7188 PROTEIN"/>
    <property type="match status" value="1"/>
</dbReference>
<dbReference type="SMART" id="SM00382">
    <property type="entry name" value="AAA"/>
    <property type="match status" value="2"/>
</dbReference>
<reference evidence="5 6" key="1">
    <citation type="submission" date="2022-01" db="EMBL/GenBank/DDBJ databases">
        <title>Flavihumibacter sp. nov., isolated from sediment of a river.</title>
        <authorList>
            <person name="Liu H."/>
        </authorList>
    </citation>
    <scope>NUCLEOTIDE SEQUENCE [LARGE SCALE GENOMIC DNA]</scope>
    <source>
        <strain evidence="5 6">RY-1</strain>
    </source>
</reference>
<dbReference type="PANTHER" id="PTHR19211">
    <property type="entry name" value="ATP-BINDING TRANSPORT PROTEIN-RELATED"/>
    <property type="match status" value="1"/>
</dbReference>
<keyword evidence="1" id="KW-0677">Repeat</keyword>
<gene>
    <name evidence="5" type="ORF">L0U88_10885</name>
</gene>
<comment type="caution">
    <text evidence="5">The sequence shown here is derived from an EMBL/GenBank/DDBJ whole genome shotgun (WGS) entry which is preliminary data.</text>
</comment>
<evidence type="ECO:0000313" key="5">
    <source>
        <dbReference type="EMBL" id="MCF1715130.1"/>
    </source>
</evidence>
<dbReference type="PROSITE" id="PS50893">
    <property type="entry name" value="ABC_TRANSPORTER_2"/>
    <property type="match status" value="2"/>
</dbReference>
<dbReference type="Pfam" id="PF00005">
    <property type="entry name" value="ABC_tran"/>
    <property type="match status" value="2"/>
</dbReference>
<protein>
    <submittedName>
        <fullName evidence="5">ATP-binding cassette domain-containing protein</fullName>
    </submittedName>
</protein>
<keyword evidence="6" id="KW-1185">Reference proteome</keyword>
<keyword evidence="2" id="KW-0547">Nucleotide-binding</keyword>
<feature type="domain" description="ABC transporter" evidence="4">
    <location>
        <begin position="338"/>
        <end position="528"/>
    </location>
</feature>
<feature type="domain" description="ABC transporter" evidence="4">
    <location>
        <begin position="2"/>
        <end position="235"/>
    </location>
</feature>
<dbReference type="PROSITE" id="PS00211">
    <property type="entry name" value="ABC_TRANSPORTER_1"/>
    <property type="match status" value="1"/>
</dbReference>
<dbReference type="InterPro" id="IPR017871">
    <property type="entry name" value="ABC_transporter-like_CS"/>
</dbReference>
<evidence type="ECO:0000313" key="6">
    <source>
        <dbReference type="Proteomes" id="UP001200145"/>
    </source>
</evidence>
<dbReference type="InterPro" id="IPR050611">
    <property type="entry name" value="ABCF"/>
</dbReference>
<dbReference type="Proteomes" id="UP001200145">
    <property type="component" value="Unassembled WGS sequence"/>
</dbReference>
<dbReference type="SUPFAM" id="SSF52540">
    <property type="entry name" value="P-loop containing nucleoside triphosphate hydrolases"/>
    <property type="match status" value="2"/>
</dbReference>
<dbReference type="Gene3D" id="3.40.50.300">
    <property type="entry name" value="P-loop containing nucleotide triphosphate hydrolases"/>
    <property type="match status" value="2"/>
</dbReference>
<evidence type="ECO:0000256" key="3">
    <source>
        <dbReference type="ARBA" id="ARBA00022840"/>
    </source>
</evidence>
<keyword evidence="3 5" id="KW-0067">ATP-binding</keyword>
<name>A0ABS9BHQ6_9BACT</name>
<dbReference type="GO" id="GO:0005524">
    <property type="term" value="F:ATP binding"/>
    <property type="evidence" value="ECO:0007669"/>
    <property type="project" value="UniProtKB-KW"/>
</dbReference>
<dbReference type="InterPro" id="IPR003439">
    <property type="entry name" value="ABC_transporter-like_ATP-bd"/>
</dbReference>
<dbReference type="InterPro" id="IPR003593">
    <property type="entry name" value="AAA+_ATPase"/>
</dbReference>
<evidence type="ECO:0000259" key="4">
    <source>
        <dbReference type="PROSITE" id="PS50893"/>
    </source>
</evidence>
<dbReference type="InterPro" id="IPR027417">
    <property type="entry name" value="P-loop_NTPase"/>
</dbReference>